<evidence type="ECO:0000256" key="1">
    <source>
        <dbReference type="SAM" id="SignalP"/>
    </source>
</evidence>
<name>A0A1I5VC96_9BACT</name>
<organism evidence="3 4">
    <name type="scientific">Pseudarcicella hirudinis</name>
    <dbReference type="NCBI Taxonomy" id="1079859"/>
    <lineage>
        <taxon>Bacteria</taxon>
        <taxon>Pseudomonadati</taxon>
        <taxon>Bacteroidota</taxon>
        <taxon>Cytophagia</taxon>
        <taxon>Cytophagales</taxon>
        <taxon>Flectobacillaceae</taxon>
        <taxon>Pseudarcicella</taxon>
    </lineage>
</organism>
<gene>
    <name evidence="3" type="ORF">SAMN04515674_10932</name>
</gene>
<protein>
    <recommendedName>
        <fullName evidence="2">Copper-binding protein MbnP-like domain-containing protein</fullName>
    </recommendedName>
</protein>
<evidence type="ECO:0000259" key="2">
    <source>
        <dbReference type="Pfam" id="PF20243"/>
    </source>
</evidence>
<evidence type="ECO:0000313" key="3">
    <source>
        <dbReference type="EMBL" id="SFQ05031.1"/>
    </source>
</evidence>
<proteinExistence type="predicted"/>
<dbReference type="RefSeq" id="WP_092018204.1">
    <property type="nucleotide sequence ID" value="NZ_FOXH01000009.1"/>
</dbReference>
<dbReference type="OrthoDB" id="1422031at2"/>
<dbReference type="EMBL" id="FOXH01000009">
    <property type="protein sequence ID" value="SFQ05031.1"/>
    <property type="molecule type" value="Genomic_DNA"/>
</dbReference>
<feature type="domain" description="Copper-binding protein MbnP-like" evidence="2">
    <location>
        <begin position="36"/>
        <end position="243"/>
    </location>
</feature>
<sequence>MKRHTAFLAYIFFALTFTLTACKKDEVEPVGANDKNNLTLEFDNRAGAQKLALATTSYKNGSGEEFTVTTFNYFISNVALKKSDGTIVKFPNQYFLIRQADEKTLTPVLKDVPAGDYKEITFLIGVDSTKSVSNIAERTGVLDETSYGTDNMYWAWNSGYIFLKFEGTSPVAPANSAGVKAFQLHIGGFGGRTAVTPNNLRTVTLSLPQQATVRKSIAPTIHLVSDITRVFDGVNKISLSATNMVHNPKDASPIADNYKNMFIVDHVHND</sequence>
<feature type="signal peptide" evidence="1">
    <location>
        <begin position="1"/>
        <end position="23"/>
    </location>
</feature>
<dbReference type="Pfam" id="PF20243">
    <property type="entry name" value="MbnP"/>
    <property type="match status" value="1"/>
</dbReference>
<dbReference type="Proteomes" id="UP000199306">
    <property type="component" value="Unassembled WGS sequence"/>
</dbReference>
<accession>A0A1I5VC96</accession>
<evidence type="ECO:0000313" key="4">
    <source>
        <dbReference type="Proteomes" id="UP000199306"/>
    </source>
</evidence>
<dbReference type="AlphaFoldDB" id="A0A1I5VC96"/>
<dbReference type="InterPro" id="IPR046863">
    <property type="entry name" value="MbnP-like_dom"/>
</dbReference>
<dbReference type="STRING" id="1079859.SAMN04515674_10932"/>
<feature type="chain" id="PRO_5011647867" description="Copper-binding protein MbnP-like domain-containing protein" evidence="1">
    <location>
        <begin position="24"/>
        <end position="270"/>
    </location>
</feature>
<keyword evidence="4" id="KW-1185">Reference proteome</keyword>
<keyword evidence="1" id="KW-0732">Signal</keyword>
<dbReference type="PROSITE" id="PS51257">
    <property type="entry name" value="PROKAR_LIPOPROTEIN"/>
    <property type="match status" value="1"/>
</dbReference>
<reference evidence="3 4" key="1">
    <citation type="submission" date="2016-10" db="EMBL/GenBank/DDBJ databases">
        <authorList>
            <person name="de Groot N.N."/>
        </authorList>
    </citation>
    <scope>NUCLEOTIDE SEQUENCE [LARGE SCALE GENOMIC DNA]</scope>
    <source>
        <strain evidence="4">E92,LMG 26720,CCM 7988</strain>
    </source>
</reference>